<protein>
    <submittedName>
        <fullName evidence="1">Uncharacterized protein</fullName>
    </submittedName>
</protein>
<evidence type="ECO:0000313" key="2">
    <source>
        <dbReference type="Proteomes" id="UP001589833"/>
    </source>
</evidence>
<organism evidence="1 2">
    <name type="scientific">Halalkalibacter alkalisediminis</name>
    <dbReference type="NCBI Taxonomy" id="935616"/>
    <lineage>
        <taxon>Bacteria</taxon>
        <taxon>Bacillati</taxon>
        <taxon>Bacillota</taxon>
        <taxon>Bacilli</taxon>
        <taxon>Bacillales</taxon>
        <taxon>Bacillaceae</taxon>
        <taxon>Halalkalibacter</taxon>
    </lineage>
</organism>
<name>A0ABV6NMH6_9BACI</name>
<proteinExistence type="predicted"/>
<dbReference type="EMBL" id="JBHLTR010000097">
    <property type="protein sequence ID" value="MFC0561976.1"/>
    <property type="molecule type" value="Genomic_DNA"/>
</dbReference>
<accession>A0ABV6NMH6</accession>
<sequence length="46" mass="5341">MKKKREIKQRNFIKPVKANKNPIVIETTSKKRRVVKKGGCCGRRTS</sequence>
<dbReference type="RefSeq" id="WP_273847768.1">
    <property type="nucleotide sequence ID" value="NZ_JAQQWT010000034.1"/>
</dbReference>
<keyword evidence="2" id="KW-1185">Reference proteome</keyword>
<evidence type="ECO:0000313" key="1">
    <source>
        <dbReference type="EMBL" id="MFC0561976.1"/>
    </source>
</evidence>
<gene>
    <name evidence="1" type="ORF">ACFFH4_24195</name>
</gene>
<reference evidence="1 2" key="1">
    <citation type="submission" date="2024-09" db="EMBL/GenBank/DDBJ databases">
        <authorList>
            <person name="Sun Q."/>
            <person name="Mori K."/>
        </authorList>
    </citation>
    <scope>NUCLEOTIDE SEQUENCE [LARGE SCALE GENOMIC DNA]</scope>
    <source>
        <strain evidence="1 2">NCAIM B.02301</strain>
    </source>
</reference>
<comment type="caution">
    <text evidence="1">The sequence shown here is derived from an EMBL/GenBank/DDBJ whole genome shotgun (WGS) entry which is preliminary data.</text>
</comment>
<dbReference type="Proteomes" id="UP001589833">
    <property type="component" value="Unassembled WGS sequence"/>
</dbReference>